<name>A0A1I2QJB9_9CLOT</name>
<accession>A0A1I2QJB9</accession>
<keyword evidence="2" id="KW-1185">Reference proteome</keyword>
<evidence type="ECO:0000313" key="2">
    <source>
        <dbReference type="Proteomes" id="UP000182135"/>
    </source>
</evidence>
<dbReference type="AlphaFoldDB" id="A0A1I2QJB9"/>
<dbReference type="OrthoDB" id="1700487at2"/>
<protein>
    <submittedName>
        <fullName evidence="1">Uncharacterized protein</fullName>
    </submittedName>
</protein>
<sequence>MLELIATLIILVIVIQFMAIVDEHKRFEKLERNVAEIINNELKVDRDKRKGIELKNIDLSNITMGEQWDKVAEEDEEFRKSNRTLNIIEEFWDTVQARLGILQKVGIYADEVMKHYPEHLKKLENRPRTKEIE</sequence>
<dbReference type="RefSeq" id="WP_074846714.1">
    <property type="nucleotide sequence ID" value="NZ_FOOE01000045.1"/>
</dbReference>
<dbReference type="STRING" id="1529.SAMN04487885_1457"/>
<dbReference type="EMBL" id="FOOE01000045">
    <property type="protein sequence ID" value="SFG28695.1"/>
    <property type="molecule type" value="Genomic_DNA"/>
</dbReference>
<gene>
    <name evidence="1" type="ORF">SAMN04487885_1457</name>
</gene>
<reference evidence="1 2" key="1">
    <citation type="submission" date="2016-10" db="EMBL/GenBank/DDBJ databases">
        <authorList>
            <person name="de Groot N.N."/>
        </authorList>
    </citation>
    <scope>NUCLEOTIDE SEQUENCE [LARGE SCALE GENOMIC DNA]</scope>
    <source>
        <strain evidence="1 2">NLAE-zl-G419</strain>
    </source>
</reference>
<dbReference type="Proteomes" id="UP000182135">
    <property type="component" value="Unassembled WGS sequence"/>
</dbReference>
<proteinExistence type="predicted"/>
<organism evidence="1 2">
    <name type="scientific">Clostridium cadaveris</name>
    <dbReference type="NCBI Taxonomy" id="1529"/>
    <lineage>
        <taxon>Bacteria</taxon>
        <taxon>Bacillati</taxon>
        <taxon>Bacillota</taxon>
        <taxon>Clostridia</taxon>
        <taxon>Eubacteriales</taxon>
        <taxon>Clostridiaceae</taxon>
        <taxon>Clostridium</taxon>
    </lineage>
</organism>
<evidence type="ECO:0000313" key="1">
    <source>
        <dbReference type="EMBL" id="SFG28695.1"/>
    </source>
</evidence>